<dbReference type="EMBL" id="JBHTHY010000003">
    <property type="protein sequence ID" value="MFD0796016.1"/>
    <property type="molecule type" value="Genomic_DNA"/>
</dbReference>
<reference evidence="3" key="1">
    <citation type="journal article" date="2019" name="Int. J. Syst. Evol. Microbiol.">
        <title>The Global Catalogue of Microorganisms (GCM) 10K type strain sequencing project: providing services to taxonomists for standard genome sequencing and annotation.</title>
        <authorList>
            <consortium name="The Broad Institute Genomics Platform"/>
            <consortium name="The Broad Institute Genome Sequencing Center for Infectious Disease"/>
            <person name="Wu L."/>
            <person name="Ma J."/>
        </authorList>
    </citation>
    <scope>NUCLEOTIDE SEQUENCE [LARGE SCALE GENOMIC DNA]</scope>
    <source>
        <strain evidence="3">CCUG 61948</strain>
    </source>
</reference>
<feature type="chain" id="PRO_5046951148" description="Peptidase M48 domain-containing protein" evidence="1">
    <location>
        <begin position="20"/>
        <end position="466"/>
    </location>
</feature>
<organism evidence="2 3">
    <name type="scientific">Maribacter chungangensis</name>
    <dbReference type="NCBI Taxonomy" id="1069117"/>
    <lineage>
        <taxon>Bacteria</taxon>
        <taxon>Pseudomonadati</taxon>
        <taxon>Bacteroidota</taxon>
        <taxon>Flavobacteriia</taxon>
        <taxon>Flavobacteriales</taxon>
        <taxon>Flavobacteriaceae</taxon>
        <taxon>Maribacter</taxon>
    </lineage>
</organism>
<protein>
    <recommendedName>
        <fullName evidence="4">Peptidase M48 domain-containing protein</fullName>
    </recommendedName>
</protein>
<keyword evidence="3" id="KW-1185">Reference proteome</keyword>
<evidence type="ECO:0000313" key="2">
    <source>
        <dbReference type="EMBL" id="MFD0796016.1"/>
    </source>
</evidence>
<name>A0ABW3AY95_9FLAO</name>
<proteinExistence type="predicted"/>
<evidence type="ECO:0000313" key="3">
    <source>
        <dbReference type="Proteomes" id="UP001597012"/>
    </source>
</evidence>
<comment type="caution">
    <text evidence="2">The sequence shown here is derived from an EMBL/GenBank/DDBJ whole genome shotgun (WGS) entry which is preliminary data.</text>
</comment>
<accession>A0ABW3AY95</accession>
<keyword evidence="1" id="KW-0732">Signal</keyword>
<gene>
    <name evidence="2" type="ORF">ACFQZJ_00975</name>
</gene>
<sequence>MRTIVFLGLLLMPFLKIHAQGFRQNVVVESIDQVCMGNQSEAADAEAEAIVDEMMGQMGLNRSFTLRKCANIGNALAHIEEDENGNLTPYILYDPQWLAQMSKKSNTDWASIGVLAHEVGHFLLYHSLNNQGSSPRLEISADRFAGTTLARMGSTLEEAQSMFKNYPEKASSSHPGKADRMEAIKVGWMKFNNPTQKNILLNENTAERDITHELIINKHYKEAGGLKALSQIKKLSFTEQISETRGENLRQEPLIYSLGYDQDPNLLLIKEEDTGKGYYSEYMIKNDSLFNKYSDEKVWKNGAPRIGTSAQHDDYKFKRDKRPSTYSFFDDFVLISNPEISTYEGRKRIGGEECFELELPKETMEIGNLNKKGKRITTEKNYYYNTSTGLLHAIIERETTTIFKKGNPKGNATTVQIEHIFESYTEVKDILFPAKISTSVIPVRYDVLKTDEGIFQKRKLINLTFL</sequence>
<evidence type="ECO:0000256" key="1">
    <source>
        <dbReference type="SAM" id="SignalP"/>
    </source>
</evidence>
<dbReference type="RefSeq" id="WP_379931687.1">
    <property type="nucleotide sequence ID" value="NZ_JBHTHY010000003.1"/>
</dbReference>
<evidence type="ECO:0008006" key="4">
    <source>
        <dbReference type="Google" id="ProtNLM"/>
    </source>
</evidence>
<feature type="signal peptide" evidence="1">
    <location>
        <begin position="1"/>
        <end position="19"/>
    </location>
</feature>
<dbReference type="Proteomes" id="UP001597012">
    <property type="component" value="Unassembled WGS sequence"/>
</dbReference>